<dbReference type="AlphaFoldDB" id="A0A816BXV2"/>
<keyword evidence="4" id="KW-1185">Reference proteome</keyword>
<feature type="region of interest" description="Disordered" evidence="1">
    <location>
        <begin position="107"/>
        <end position="153"/>
    </location>
</feature>
<dbReference type="Proteomes" id="UP000681722">
    <property type="component" value="Unassembled WGS sequence"/>
</dbReference>
<dbReference type="EMBL" id="CAJNOQ010039447">
    <property type="protein sequence ID" value="CAF1616466.1"/>
    <property type="molecule type" value="Genomic_DNA"/>
</dbReference>
<evidence type="ECO:0000256" key="1">
    <source>
        <dbReference type="SAM" id="MobiDB-lite"/>
    </source>
</evidence>
<proteinExistence type="predicted"/>
<protein>
    <submittedName>
        <fullName evidence="2">Uncharacterized protein</fullName>
    </submittedName>
</protein>
<name>A0A816BXV2_9BILA</name>
<reference evidence="2" key="1">
    <citation type="submission" date="2021-02" db="EMBL/GenBank/DDBJ databases">
        <authorList>
            <person name="Nowell W R."/>
        </authorList>
    </citation>
    <scope>NUCLEOTIDE SEQUENCE</scope>
</reference>
<feature type="compositionally biased region" description="Basic residues" evidence="1">
    <location>
        <begin position="130"/>
        <end position="153"/>
    </location>
</feature>
<dbReference type="OrthoDB" id="10045259at2759"/>
<sequence length="153" mass="17972">MAQNTADKHVQFDTNKPRIFWSAGQVSNLQHEQILPVVLKKRLLLPYTPPDSLMNDLFSAIQRKTWTKAKSLCYELILCDSQRKTYRDLYILLDKITDIIDVRVNGPREESSDSSLTSCDDGDLNDDQRRRKLYRKRRDKASSKRQVKMKSFY</sequence>
<comment type="caution">
    <text evidence="2">The sequence shown here is derived from an EMBL/GenBank/DDBJ whole genome shotgun (WGS) entry which is preliminary data.</text>
</comment>
<gene>
    <name evidence="2" type="ORF">GPM918_LOCUS43454</name>
    <name evidence="3" type="ORF">SRO942_LOCUS44953</name>
</gene>
<evidence type="ECO:0000313" key="3">
    <source>
        <dbReference type="EMBL" id="CAF4503562.1"/>
    </source>
</evidence>
<dbReference type="EMBL" id="CAJOBC010106425">
    <property type="protein sequence ID" value="CAF4503562.1"/>
    <property type="molecule type" value="Genomic_DNA"/>
</dbReference>
<dbReference type="Proteomes" id="UP000663829">
    <property type="component" value="Unassembled WGS sequence"/>
</dbReference>
<accession>A0A816BXV2</accession>
<organism evidence="2 4">
    <name type="scientific">Didymodactylos carnosus</name>
    <dbReference type="NCBI Taxonomy" id="1234261"/>
    <lineage>
        <taxon>Eukaryota</taxon>
        <taxon>Metazoa</taxon>
        <taxon>Spiralia</taxon>
        <taxon>Gnathifera</taxon>
        <taxon>Rotifera</taxon>
        <taxon>Eurotatoria</taxon>
        <taxon>Bdelloidea</taxon>
        <taxon>Philodinida</taxon>
        <taxon>Philodinidae</taxon>
        <taxon>Didymodactylos</taxon>
    </lineage>
</organism>
<evidence type="ECO:0000313" key="4">
    <source>
        <dbReference type="Proteomes" id="UP000663829"/>
    </source>
</evidence>
<evidence type="ECO:0000313" key="2">
    <source>
        <dbReference type="EMBL" id="CAF1616466.1"/>
    </source>
</evidence>